<dbReference type="EMBL" id="JBHSKN010000022">
    <property type="protein sequence ID" value="MFC5243213.1"/>
    <property type="molecule type" value="Genomic_DNA"/>
</dbReference>
<keyword evidence="2" id="KW-1185">Reference proteome</keyword>
<dbReference type="InterPro" id="IPR027417">
    <property type="entry name" value="P-loop_NTPase"/>
</dbReference>
<sequence>MSTALTADDLAHLDDAEVYQRLAAAKKAVARDLLRDPVTLARGLERVYRVRPHLRVIAQALVVLDRGEYDRLMVWTPSQVGKSSLAAEWFPFWWLCLHGEDRVVVTSYSDDLAMQRGKAIRRYIGEYGEEHDLEFLAGSSAAQDYDTTAGGGVHSVSIGSGLTVFDVNLLVMNDPHKDCADAESQRLREHVHDW</sequence>
<organism evidence="1 2">
    <name type="scientific">Streptomyces atrovirens</name>
    <dbReference type="NCBI Taxonomy" id="285556"/>
    <lineage>
        <taxon>Bacteria</taxon>
        <taxon>Bacillati</taxon>
        <taxon>Actinomycetota</taxon>
        <taxon>Actinomycetes</taxon>
        <taxon>Kitasatosporales</taxon>
        <taxon>Streptomycetaceae</taxon>
        <taxon>Streptomyces</taxon>
    </lineage>
</organism>
<comment type="caution">
    <text evidence="1">The sequence shown here is derived from an EMBL/GenBank/DDBJ whole genome shotgun (WGS) entry which is preliminary data.</text>
</comment>
<proteinExistence type="predicted"/>
<dbReference type="Proteomes" id="UP001596035">
    <property type="component" value="Unassembled WGS sequence"/>
</dbReference>
<evidence type="ECO:0000313" key="1">
    <source>
        <dbReference type="EMBL" id="MFC5243213.1"/>
    </source>
</evidence>
<name>A0ABW0E106_9ACTN</name>
<evidence type="ECO:0000313" key="2">
    <source>
        <dbReference type="Proteomes" id="UP001596035"/>
    </source>
</evidence>
<protein>
    <recommendedName>
        <fullName evidence="3">Terminase</fullName>
    </recommendedName>
</protein>
<dbReference type="RefSeq" id="WP_344559137.1">
    <property type="nucleotide sequence ID" value="NZ_BAAATG010000012.1"/>
</dbReference>
<accession>A0ABW0E106</accession>
<gene>
    <name evidence="1" type="ORF">ACFPWV_25465</name>
</gene>
<dbReference type="Gene3D" id="3.40.50.300">
    <property type="entry name" value="P-loop containing nucleotide triphosphate hydrolases"/>
    <property type="match status" value="1"/>
</dbReference>
<evidence type="ECO:0008006" key="3">
    <source>
        <dbReference type="Google" id="ProtNLM"/>
    </source>
</evidence>
<reference evidence="2" key="1">
    <citation type="journal article" date="2019" name="Int. J. Syst. Evol. Microbiol.">
        <title>The Global Catalogue of Microorganisms (GCM) 10K type strain sequencing project: providing services to taxonomists for standard genome sequencing and annotation.</title>
        <authorList>
            <consortium name="The Broad Institute Genomics Platform"/>
            <consortium name="The Broad Institute Genome Sequencing Center for Infectious Disease"/>
            <person name="Wu L."/>
            <person name="Ma J."/>
        </authorList>
    </citation>
    <scope>NUCLEOTIDE SEQUENCE [LARGE SCALE GENOMIC DNA]</scope>
    <source>
        <strain evidence="2">CGMCC 4.7131</strain>
    </source>
</reference>